<dbReference type="Gene3D" id="3.40.50.2300">
    <property type="match status" value="1"/>
</dbReference>
<dbReference type="InterPro" id="IPR001789">
    <property type="entry name" value="Sig_transdc_resp-reg_receiver"/>
</dbReference>
<reference evidence="5" key="1">
    <citation type="submission" date="2017-11" db="EMBL/GenBank/DDBJ databases">
        <authorList>
            <person name="Watanabe M."/>
            <person name="Kojima H."/>
        </authorList>
    </citation>
    <scope>NUCLEOTIDE SEQUENCE [LARGE SCALE GENOMIC DNA]</scope>
    <source>
        <strain evidence="5">Tokyo 01</strain>
    </source>
</reference>
<gene>
    <name evidence="4" type="ORF">DENIS_3297</name>
</gene>
<dbReference type="OrthoDB" id="5295285at2"/>
<dbReference type="PANTHER" id="PTHR44591">
    <property type="entry name" value="STRESS RESPONSE REGULATOR PROTEIN 1"/>
    <property type="match status" value="1"/>
</dbReference>
<proteinExistence type="predicted"/>
<dbReference type="PROSITE" id="PS50110">
    <property type="entry name" value="RESPONSE_REGULATORY"/>
    <property type="match status" value="1"/>
</dbReference>
<reference evidence="5" key="2">
    <citation type="submission" date="2019-01" db="EMBL/GenBank/DDBJ databases">
        <title>Genome sequence of Desulfonema ishimotonii strain Tokyo 01.</title>
        <authorList>
            <person name="Fukui M."/>
        </authorList>
    </citation>
    <scope>NUCLEOTIDE SEQUENCE [LARGE SCALE GENOMIC DNA]</scope>
    <source>
        <strain evidence="5">Tokyo 01</strain>
    </source>
</reference>
<dbReference type="GO" id="GO:0000160">
    <property type="term" value="P:phosphorelay signal transduction system"/>
    <property type="evidence" value="ECO:0007669"/>
    <property type="project" value="InterPro"/>
</dbReference>
<dbReference type="PANTHER" id="PTHR44591:SF3">
    <property type="entry name" value="RESPONSE REGULATORY DOMAIN-CONTAINING PROTEIN"/>
    <property type="match status" value="1"/>
</dbReference>
<keyword evidence="1 2" id="KW-0597">Phosphoprotein</keyword>
<dbReference type="RefSeq" id="WP_124329505.1">
    <property type="nucleotide sequence ID" value="NZ_BEXT01000001.1"/>
</dbReference>
<name>A0A401FZE3_9BACT</name>
<accession>A0A401FZE3</accession>
<dbReference type="InterPro" id="IPR011006">
    <property type="entry name" value="CheY-like_superfamily"/>
</dbReference>
<comment type="caution">
    <text evidence="4">The sequence shown here is derived from an EMBL/GenBank/DDBJ whole genome shotgun (WGS) entry which is preliminary data.</text>
</comment>
<feature type="modified residue" description="4-aspartylphosphate" evidence="2">
    <location>
        <position position="53"/>
    </location>
</feature>
<dbReference type="AlphaFoldDB" id="A0A401FZE3"/>
<evidence type="ECO:0000256" key="1">
    <source>
        <dbReference type="ARBA" id="ARBA00022553"/>
    </source>
</evidence>
<evidence type="ECO:0000313" key="4">
    <source>
        <dbReference type="EMBL" id="GBC62328.1"/>
    </source>
</evidence>
<protein>
    <submittedName>
        <fullName evidence="4">Response regulator</fullName>
    </submittedName>
</protein>
<evidence type="ECO:0000313" key="5">
    <source>
        <dbReference type="Proteomes" id="UP000288096"/>
    </source>
</evidence>
<dbReference type="InterPro" id="IPR050595">
    <property type="entry name" value="Bact_response_regulator"/>
</dbReference>
<evidence type="ECO:0000259" key="3">
    <source>
        <dbReference type="PROSITE" id="PS50110"/>
    </source>
</evidence>
<evidence type="ECO:0000256" key="2">
    <source>
        <dbReference type="PROSITE-ProRule" id="PRU00169"/>
    </source>
</evidence>
<dbReference type="Pfam" id="PF00072">
    <property type="entry name" value="Response_reg"/>
    <property type="match status" value="1"/>
</dbReference>
<keyword evidence="5" id="KW-1185">Reference proteome</keyword>
<dbReference type="SUPFAM" id="SSF52172">
    <property type="entry name" value="CheY-like"/>
    <property type="match status" value="1"/>
</dbReference>
<organism evidence="4 5">
    <name type="scientific">Desulfonema ishimotonii</name>
    <dbReference type="NCBI Taxonomy" id="45657"/>
    <lineage>
        <taxon>Bacteria</taxon>
        <taxon>Pseudomonadati</taxon>
        <taxon>Thermodesulfobacteriota</taxon>
        <taxon>Desulfobacteria</taxon>
        <taxon>Desulfobacterales</taxon>
        <taxon>Desulfococcaceae</taxon>
        <taxon>Desulfonema</taxon>
    </lineage>
</organism>
<feature type="domain" description="Response regulatory" evidence="3">
    <location>
        <begin position="4"/>
        <end position="116"/>
    </location>
</feature>
<sequence length="117" mass="13151">MAKKILVIDDDPVVVKYLVSLLEDNGYETCMASDGKEAMDVLKAERPDLITLDLEMPNEWGTRFYRKFKQNPELKETPVLIISGMPSRHLSVKDAIGYLAKPFEPDKVLELVKGAIG</sequence>
<dbReference type="SMART" id="SM00448">
    <property type="entry name" value="REC"/>
    <property type="match status" value="1"/>
</dbReference>
<dbReference type="NCBIfam" id="NF045717">
    <property type="entry name" value="DVU0259_DivK"/>
    <property type="match status" value="1"/>
</dbReference>
<dbReference type="InterPro" id="IPR054815">
    <property type="entry name" value="DVU0259-like"/>
</dbReference>
<dbReference type="Proteomes" id="UP000288096">
    <property type="component" value="Unassembled WGS sequence"/>
</dbReference>
<dbReference type="EMBL" id="BEXT01000001">
    <property type="protein sequence ID" value="GBC62328.1"/>
    <property type="molecule type" value="Genomic_DNA"/>
</dbReference>